<accession>A0AAJ1R319</accession>
<evidence type="ECO:0008006" key="4">
    <source>
        <dbReference type="Google" id="ProtNLM"/>
    </source>
</evidence>
<evidence type="ECO:0000313" key="3">
    <source>
        <dbReference type="Proteomes" id="UP001225933"/>
    </source>
</evidence>
<organism evidence="2 3">
    <name type="scientific">Chryseobacterium gambrini</name>
    <dbReference type="NCBI Taxonomy" id="373672"/>
    <lineage>
        <taxon>Bacteria</taxon>
        <taxon>Pseudomonadati</taxon>
        <taxon>Bacteroidota</taxon>
        <taxon>Flavobacteriia</taxon>
        <taxon>Flavobacteriales</taxon>
        <taxon>Weeksellaceae</taxon>
        <taxon>Chryseobacterium group</taxon>
        <taxon>Chryseobacterium</taxon>
    </lineage>
</organism>
<feature type="signal peptide" evidence="1">
    <location>
        <begin position="1"/>
        <end position="20"/>
    </location>
</feature>
<dbReference type="EMBL" id="JAUHGV010000007">
    <property type="protein sequence ID" value="MDN4012392.1"/>
    <property type="molecule type" value="Genomic_DNA"/>
</dbReference>
<name>A0AAJ1R319_9FLAO</name>
<comment type="caution">
    <text evidence="2">The sequence shown here is derived from an EMBL/GenBank/DDBJ whole genome shotgun (WGS) entry which is preliminary data.</text>
</comment>
<dbReference type="RefSeq" id="WP_214588301.1">
    <property type="nucleotide sequence ID" value="NZ_JAUHGV010000007.1"/>
</dbReference>
<reference evidence="2" key="1">
    <citation type="submission" date="2023-06" db="EMBL/GenBank/DDBJ databases">
        <title>Two Chryseobacterium gambrini strains from China.</title>
        <authorList>
            <person name="Zeng J."/>
            <person name="Wu Y."/>
        </authorList>
    </citation>
    <scope>NUCLEOTIDE SEQUENCE</scope>
    <source>
        <strain evidence="2">SQ219</strain>
    </source>
</reference>
<dbReference type="Proteomes" id="UP001225933">
    <property type="component" value="Unassembled WGS sequence"/>
</dbReference>
<keyword evidence="1" id="KW-0732">Signal</keyword>
<evidence type="ECO:0000256" key="1">
    <source>
        <dbReference type="SAM" id="SignalP"/>
    </source>
</evidence>
<proteinExistence type="predicted"/>
<sequence>MKKSYFIMLMALMCIFSCRTENTSDTLSDQTHKSKFDASFKEVLQAAKSPDESSLMAKVQDFTEDYNPSDFIMDTAKIKKTLKNGEVTEYAIYLKKKNETEIGVFYNLVFTKKIDSWKKYLVKFTPAIIPETNNKVGYKCEFISKKAQASKCGSSFYMTEYFQCWAGHTDPGDGDCNGCWRLGSYGIANTCDEEAPDDFNGAGDNYGGGATPNVDGLIHVYADPSHWALYNSLSAKNKFKCYQALLLSSDTSYVNFSIDFFSSNPTVTIQQFQNWFVNSNGMPKIHFDSSLNSNNTEHYSSWQEFFNTQNNGFTANNSLFELGTNDNNAELGDPYPITNSRVKLRLMKFNDSGVSIKVRSYNLGTSAFNIHDIVMNQYGITSLWSFVYEDPNNKWDGPFPYISNGNVYAKININIIVKKGVTIQGLNVTIDTPIKITIIVNPNNGNIIGSTFSF</sequence>
<feature type="chain" id="PRO_5042539741" description="Lipoprotein" evidence="1">
    <location>
        <begin position="21"/>
        <end position="454"/>
    </location>
</feature>
<dbReference type="AlphaFoldDB" id="A0AAJ1R319"/>
<protein>
    <recommendedName>
        <fullName evidence="4">Lipoprotein</fullName>
    </recommendedName>
</protein>
<evidence type="ECO:0000313" key="2">
    <source>
        <dbReference type="EMBL" id="MDN4012392.1"/>
    </source>
</evidence>
<gene>
    <name evidence="2" type="ORF">QX233_07985</name>
</gene>